<accession>A0A0A2G765</accession>
<dbReference type="AlphaFoldDB" id="A0A0A2G765"/>
<name>A0A0A2G765_9PORP</name>
<sequence>MWNRVIKSITIPIFLGLMLLFSVGFKSVEVCCACICTQIAPKGCPLERLDAESFAGRLLASLPNEETTTTEEQCTCDGGEECSDCIPKIEVLHVDSYTPPKESFKRVNYLWITLSEISTYYITPSLAGTSTTFPKIPTHPAPLEGRSILTHSCVLRI</sequence>
<organism evidence="1 2">
    <name type="scientific">Porphyromonas gingivicanis</name>
    <dbReference type="NCBI Taxonomy" id="266762"/>
    <lineage>
        <taxon>Bacteria</taxon>
        <taxon>Pseudomonadati</taxon>
        <taxon>Bacteroidota</taxon>
        <taxon>Bacteroidia</taxon>
        <taxon>Bacteroidales</taxon>
        <taxon>Porphyromonadaceae</taxon>
        <taxon>Porphyromonas</taxon>
    </lineage>
</organism>
<evidence type="ECO:0000313" key="2">
    <source>
        <dbReference type="Proteomes" id="UP000030134"/>
    </source>
</evidence>
<keyword evidence="2" id="KW-1185">Reference proteome</keyword>
<proteinExistence type="predicted"/>
<dbReference type="OrthoDB" id="9939325at2"/>
<evidence type="ECO:0000313" key="1">
    <source>
        <dbReference type="EMBL" id="KGN99096.1"/>
    </source>
</evidence>
<comment type="caution">
    <text evidence="1">The sequence shown here is derived from an EMBL/GenBank/DDBJ whole genome shotgun (WGS) entry which is preliminary data.</text>
</comment>
<dbReference type="RefSeq" id="WP_036882746.1">
    <property type="nucleotide sequence ID" value="NZ_JQZW01000002.1"/>
</dbReference>
<dbReference type="EMBL" id="JQZW01000002">
    <property type="protein sequence ID" value="KGN99096.1"/>
    <property type="molecule type" value="Genomic_DNA"/>
</dbReference>
<protein>
    <submittedName>
        <fullName evidence="1">Uncharacterized protein</fullName>
    </submittedName>
</protein>
<dbReference type="Proteomes" id="UP000030134">
    <property type="component" value="Unassembled WGS sequence"/>
</dbReference>
<reference evidence="1 2" key="1">
    <citation type="submission" date="2014-08" db="EMBL/GenBank/DDBJ databases">
        <title>Porphyromonas gingivicanis strain:COT-022_OH1391 Genome sequencing.</title>
        <authorList>
            <person name="Wallis C."/>
            <person name="Deusch O."/>
            <person name="O'Flynn C."/>
            <person name="Davis I."/>
            <person name="Jospin G."/>
            <person name="Darling A.E."/>
            <person name="Coil D.A."/>
            <person name="Alexiev A."/>
            <person name="Horsfall A."/>
            <person name="Kirkwood N."/>
            <person name="Harris S."/>
            <person name="Eisen J.A."/>
        </authorList>
    </citation>
    <scope>NUCLEOTIDE SEQUENCE [LARGE SCALE GENOMIC DNA]</scope>
    <source>
        <strain evidence="2">COT-022 OH1391</strain>
    </source>
</reference>
<gene>
    <name evidence="1" type="ORF">HQ36_01120</name>
</gene>